<accession>Q8L282</accession>
<reference evidence="1" key="6">
    <citation type="journal article" date="1988" name="Plasmid">
        <title>Nucleotide sequence and copy control function of the extension of the incI region (incI-b) of Rts 1.</title>
        <authorList>
            <person name="Nozue H."/>
            <person name="Tsuchiya K."/>
            <person name="Kamio Y."/>
        </authorList>
    </citation>
    <scope>NUCLEOTIDE SEQUENCE</scope>
    <source>
        <strain evidence="1">UR-75</strain>
        <plasmid evidence="1">Rts1</plasmid>
    </source>
</reference>
<geneLocation type="plasmid" evidence="1">
    <name>Rts1</name>
</geneLocation>
<reference evidence="1" key="1">
    <citation type="journal article" date="1968" name="Nature">
        <title>Temperature sensitivity of cell growth in Escherichia coli associated with the temperature sensitive R(KM) factor.</title>
        <authorList>
            <person name="Terawaki Y."/>
            <person name="Kakizawa Y."/>
            <person name="Takayasu H."/>
            <person name="Yoshikawa M."/>
        </authorList>
    </citation>
    <scope>NUCLEOTIDE SEQUENCE</scope>
    <source>
        <strain evidence="1">UR-75</strain>
        <plasmid evidence="1">Rts1</plasmid>
    </source>
</reference>
<dbReference type="EMBL" id="AP004237">
    <property type="protein sequence ID" value="BAB93760.1"/>
    <property type="molecule type" value="Genomic_DNA"/>
</dbReference>
<reference evidence="1" key="7">
    <citation type="journal article" date="1991" name="J. Bacteriol.">
        <title>Three short fragments of Rts1 DNA are responsible for the temperature-sensitive growth phenotype (Tsg) of host bacteria.</title>
        <authorList>
            <person name="Mochida S."/>
            <person name="Tsuchiya H."/>
            <person name="Mori K."/>
            <person name="Kaji A."/>
        </authorList>
    </citation>
    <scope>NUCLEOTIDE SEQUENCE</scope>
    <source>
        <strain evidence="1">UR-75</strain>
        <plasmid evidence="1">Rts1</plasmid>
    </source>
</reference>
<reference evidence="1" key="9">
    <citation type="journal article" date="1996" name="Biochem. Biophys. Res. Commun.">
        <title>A new plasmid-encoded proteic killer gene system: cloning, sequencing, and analyzing hig locus of plasmid Rts1.</title>
        <authorList>
            <person name="Tian Q.B."/>
            <person name="Ohnishi M."/>
            <person name="Tabuchi A."/>
            <person name="Terawaki Y."/>
        </authorList>
    </citation>
    <scope>NUCLEOTIDE SEQUENCE</scope>
    <source>
        <strain evidence="1">UR-75</strain>
        <plasmid evidence="1">Rts1</plasmid>
    </source>
</reference>
<reference evidence="1" key="4">
    <citation type="journal article" date="1985" name="J. Bacteriol.">
        <title>Organization of the Tn6-related kanamycin resistance transposon Tn2680 carrying two copies of IS26 and an IS903 variant, IS903. B.</title>
        <authorList>
            <person name="Mollet B."/>
            <person name="Clerget M."/>
            <person name="Meyer J."/>
            <person name="Iida S."/>
        </authorList>
    </citation>
    <scope>NUCLEOTIDE SEQUENCE</scope>
    <source>
        <strain evidence="1">UR-75</strain>
        <plasmid evidence="1">Rts1</plasmid>
    </source>
</reference>
<evidence type="ECO:0000313" key="1">
    <source>
        <dbReference type="EMBL" id="BAB93760.1"/>
    </source>
</evidence>
<reference evidence="1" key="10">
    <citation type="journal article" date="2002" name="J. Bacteriol.">
        <title>Complete nucleotide sequence of plasmid Rts1: implications for evolution of large plasmid Genomes.</title>
        <authorList>
            <person name="Murata T."/>
            <person name="Ohnishi M."/>
            <person name="Ara T."/>
            <person name="Kaneko J."/>
            <person name="Han C.-G."/>
            <person name="Li Y.F."/>
            <person name="Takashima K."/>
            <person name="Nojima H."/>
            <person name="Nakayama K."/>
            <person name="Kaji A."/>
            <person name="Kamio Y."/>
            <person name="Miki T."/>
            <person name="Mori H."/>
            <person name="Ohtsubo E."/>
            <person name="Terawaki Y."/>
            <person name="Hayashi T."/>
        </authorList>
    </citation>
    <scope>NUCLEOTIDE SEQUENCE</scope>
    <source>
        <strain evidence="1">UR-75</strain>
        <plasmid evidence="1">Rts1</plasmid>
    </source>
</reference>
<protein>
    <submittedName>
        <fullName evidence="1">Outer surface protein</fullName>
    </submittedName>
</protein>
<proteinExistence type="predicted"/>
<keyword evidence="1" id="KW-0614">Plasmid</keyword>
<gene>
    <name evidence="1" type="primary">orf198</name>
</gene>
<sequence length="133" mass="14973">MIEVLFFAKEYTVMKKILILLVLSLTSVSAWSEDDFVLDEPVAENVAPVEGSEVDEYLSSIANENAALSVVMSDVVDIKRERCDLALGFKDIKLISSKDAVFKELEDKVESDPTYPKSFEYKNKIKTYFGKCS</sequence>
<reference evidence="1" key="8">
    <citation type="journal article" date="1994" name="J. Mol. Biol.">
        <title>Molecular cloning and expression of a novel hydroxymethylcytosine-specific restriction enzyme (PvuRts1I) modulated by glucosylation of DNA.</title>
        <authorList>
            <person name="Janosi L."/>
            <person name="Yonemitsu H."/>
            <person name="Hong H."/>
            <person name="Kaji A."/>
        </authorList>
    </citation>
    <scope>NUCLEOTIDE SEQUENCE</scope>
    <source>
        <strain evidence="1">UR-75</strain>
        <plasmid evidence="1">Rts1</plasmid>
    </source>
</reference>
<organism evidence="1">
    <name type="scientific">Proteus vulgaris</name>
    <dbReference type="NCBI Taxonomy" id="585"/>
    <lineage>
        <taxon>Bacteria</taxon>
        <taxon>Pseudomonadati</taxon>
        <taxon>Pseudomonadota</taxon>
        <taxon>Gammaproteobacteria</taxon>
        <taxon>Enterobacterales</taxon>
        <taxon>Morganellaceae</taxon>
        <taxon>Proteus</taxon>
    </lineage>
</organism>
<reference evidence="1" key="2">
    <citation type="journal article" date="1983" name="J. Bacteriol.">
        <title>Nucleotide sequence of an incompatibility region of mini-Rts1 that contains five direct repeats.</title>
        <authorList>
            <person name="Kamio Y."/>
            <person name="Terawaki Y."/>
        </authorList>
    </citation>
    <scope>NUCLEOTIDE SEQUENCE</scope>
    <source>
        <strain evidence="1">UR-75</strain>
        <plasmid evidence="1">Rts1</plasmid>
    </source>
</reference>
<dbReference type="AlphaFoldDB" id="Q8L282"/>
<reference evidence="1" key="5">
    <citation type="journal article" date="1988" name="J. Bacteriol.">
        <title>Nucleotide sequence of an Rts1 fragment causing temperature-dependent instability.</title>
        <authorList>
            <person name="Tanaka M."/>
            <person name="Okawa N."/>
            <person name="Mori K."/>
            <person name="Suyama Y."/>
            <person name="Kaji A."/>
        </authorList>
    </citation>
    <scope>NUCLEOTIDE SEQUENCE</scope>
    <source>
        <strain evidence="1">UR-75</strain>
        <plasmid evidence="1">Rts1</plasmid>
    </source>
</reference>
<reference evidence="1" key="3">
    <citation type="journal article" date="1984" name="J. Bacteriol.">
        <title>Complete nucleotide sequence of mini-Rts1 and its copy mutant.</title>
        <authorList>
            <person name="Kamio Y."/>
            <person name="Tabuchi A."/>
            <person name="Itoh Y."/>
            <person name="Katagiri H."/>
            <person name="Terawaki Y."/>
        </authorList>
    </citation>
    <scope>NUCLEOTIDE SEQUENCE</scope>
    <source>
        <strain evidence="1">UR-75</strain>
        <plasmid evidence="1">Rts1</plasmid>
    </source>
</reference>
<name>Q8L282_PROVU</name>